<sequence>MVFEIIIGIIVALFIYGVLHHFFVINPEKEYQAINKDHVDAVVFKMVSDLQSQKQNINFYQFISSTVLTNVWGRGVMVYEYKYQIQSDLELLKIRFILEGSLAKQPHEIKQIAHKLIITDCWLNDHLLTFDVADEQNDATEEYVKDIKKIDQK</sequence>
<accession>A0A5C4TMS8</accession>
<feature type="transmembrane region" description="Helical" evidence="1">
    <location>
        <begin position="6"/>
        <end position="25"/>
    </location>
</feature>
<dbReference type="EMBL" id="QFCR01000001">
    <property type="protein sequence ID" value="TNK91215.1"/>
    <property type="molecule type" value="Genomic_DNA"/>
</dbReference>
<name>A0A5C4TMS8_FRUSA</name>
<keyword evidence="1" id="KW-0472">Membrane</keyword>
<proteinExistence type="predicted"/>
<organism evidence="2 3">
    <name type="scientific">Fructilactobacillus sanfranciscensis</name>
    <name type="common">Lactobacillus sanfranciscensis</name>
    <dbReference type="NCBI Taxonomy" id="1625"/>
    <lineage>
        <taxon>Bacteria</taxon>
        <taxon>Bacillati</taxon>
        <taxon>Bacillota</taxon>
        <taxon>Bacilli</taxon>
        <taxon>Lactobacillales</taxon>
        <taxon>Lactobacillaceae</taxon>
        <taxon>Fructilactobacillus</taxon>
    </lineage>
</organism>
<evidence type="ECO:0000256" key="1">
    <source>
        <dbReference type="SAM" id="Phobius"/>
    </source>
</evidence>
<gene>
    <name evidence="2" type="ORF">DID87_00600</name>
</gene>
<dbReference type="Proteomes" id="UP000313312">
    <property type="component" value="Unassembled WGS sequence"/>
</dbReference>
<keyword evidence="1" id="KW-1133">Transmembrane helix</keyword>
<protein>
    <submittedName>
        <fullName evidence="2">Uncharacterized protein</fullName>
    </submittedName>
</protein>
<reference evidence="2 3" key="1">
    <citation type="submission" date="2018-05" db="EMBL/GenBank/DDBJ databases">
        <title>Lactobacillus sanfranciscensis Ah4 draft denome sequence.</title>
        <authorList>
            <person name="Zhang G."/>
        </authorList>
    </citation>
    <scope>NUCLEOTIDE SEQUENCE [LARGE SCALE GENOMIC DNA]</scope>
    <source>
        <strain evidence="2 3">Ah4</strain>
    </source>
</reference>
<dbReference type="AlphaFoldDB" id="A0A5C4TMS8"/>
<evidence type="ECO:0000313" key="3">
    <source>
        <dbReference type="Proteomes" id="UP000313312"/>
    </source>
</evidence>
<comment type="caution">
    <text evidence="2">The sequence shown here is derived from an EMBL/GenBank/DDBJ whole genome shotgun (WGS) entry which is preliminary data.</text>
</comment>
<dbReference type="RefSeq" id="WP_103450758.1">
    <property type="nucleotide sequence ID" value="NZ_JARBEW010000001.1"/>
</dbReference>
<evidence type="ECO:0000313" key="2">
    <source>
        <dbReference type="EMBL" id="TNK91215.1"/>
    </source>
</evidence>
<keyword evidence="1" id="KW-0812">Transmembrane</keyword>